<sequence>MLPNSNLKNTMTKTQTTDYFILCKQSRIESNTSFYGCFYLGPFDDSLSQTLSNDLRRTLLSELTGLAITSIEIEGVLHKFSSLPGMKESVLDLICNLQSIVLKTEKPWSSSQLDHKMTSTVLSNRDGFSPRILSFKIKKEGKIRSKQIRISRGQKGRYYFVNKINKHGFGGGFHPPHHNHTAGWSRQFKSFTKTKKKTKKTYTGFLNVSGPRVIRSIDLKLPAGLECVDPNQYIATLAEDGLLNMKFTINEGKNFIKQKPHNLDSLVLKKQAILRGNLKKKSLNDITFIPQSQRSHIYKGTSISSKISNIIPLDAVFMPVTKINCIIEENNLYTDFNNDSIRFLDQTKSGTSLFDLPNLMNYNNKFQSFLNKVNLKSIYGLQPVLQKNSDSLGSSFNLTSGVLSLSPQRLRLSFISQDQKPHKNMPKRFHNGFKWGVEPMNNYNTVQHLKVLLHGFVGGENPPKTILEKSIEFYGKDEKIFYLHNRWLLLTSPQIAKLNYYKKLRGKQRQFALSKLWLDNDENKRERSMHGAKYLQDQKKFKVIPYRANSLFFNLNDPENNIKTFLGSKPSFKKTFLLSQTQRAKTFFLKKDKIKAEALILKLPFTSLLANPTSTILPLVQAQTNFDLEQQSVDKIKPLKTFLKNKAYNLFKINPLKDKTSSESLWAPTKGKNNQYLEYNKILQLKPLRKKNHLIVEIWTNGSLHPRQALYQSFMFLSNNFLKLQTVKSFGSMFKSELAYGNLKYSISKNYHLSKNKNQSFYRGFSPFSKGETRNKGKRYALLFTPSSFSSALAPQLPNITTNVANVNTSKKGNLGVKKVEDIAIVPHRVIKYNDFSKIEDPAWFWGGFTPPHNHTAVRAPLGEGTGRWASAHRKQMHNKRTFYLKTSLKAPIGILKISLRAYTALKKAGIFTLNDLILYSKKDLLKIKNIGTKSLSEIEINLSDLGLTLK</sequence>
<feature type="domain" description="DNA-directed RNA polymerase RpoA/D/Rpb3-type" evidence="10">
    <location>
        <begin position="35"/>
        <end position="329"/>
    </location>
</feature>
<dbReference type="InterPro" id="IPR011263">
    <property type="entry name" value="DNA-dir_RNA_pol_RpoA/D/Rpb3"/>
</dbReference>
<dbReference type="SUPFAM" id="SSF55257">
    <property type="entry name" value="RBP11-like subunits of RNA polymerase"/>
    <property type="match status" value="1"/>
</dbReference>
<accession>A0A1B1FKB8</accession>
<evidence type="ECO:0000256" key="3">
    <source>
        <dbReference type="ARBA" id="ARBA00012418"/>
    </source>
</evidence>
<evidence type="ECO:0000313" key="11">
    <source>
        <dbReference type="EMBL" id="ANQ46418.1"/>
    </source>
</evidence>
<dbReference type="EC" id="2.7.7.6" evidence="3"/>
<dbReference type="Gene3D" id="2.170.120.12">
    <property type="entry name" value="DNA-directed RNA polymerase, insert domain"/>
    <property type="match status" value="2"/>
</dbReference>
<keyword evidence="6 11" id="KW-0548">Nucleotidyltransferase</keyword>
<comment type="function">
    <text evidence="1">DNA-dependent RNA polymerase catalyzes the transcription of DNA into RNA using the four ribonucleoside triphosphates as substrates.</text>
</comment>
<dbReference type="InterPro" id="IPR036603">
    <property type="entry name" value="RBP11-like"/>
</dbReference>
<dbReference type="AlphaFoldDB" id="A0A1B1FKB8"/>
<geneLocation type="chloroplast" evidence="11"/>
<proteinExistence type="inferred from homology"/>
<keyword evidence="5 11" id="KW-0808">Transferase</keyword>
<keyword evidence="7" id="KW-0804">Transcription</keyword>
<dbReference type="GO" id="GO:0003899">
    <property type="term" value="F:DNA-directed RNA polymerase activity"/>
    <property type="evidence" value="ECO:0007669"/>
    <property type="project" value="UniProtKB-EC"/>
</dbReference>
<dbReference type="SUPFAM" id="SSF47789">
    <property type="entry name" value="C-terminal domain of RNA polymerase alpha subunit"/>
    <property type="match status" value="1"/>
</dbReference>
<evidence type="ECO:0000256" key="4">
    <source>
        <dbReference type="ARBA" id="ARBA00022478"/>
    </source>
</evidence>
<dbReference type="SMART" id="SM00662">
    <property type="entry name" value="RPOLD"/>
    <property type="match status" value="1"/>
</dbReference>
<dbReference type="GO" id="GO:0006351">
    <property type="term" value="P:DNA-templated transcription"/>
    <property type="evidence" value="ECO:0007669"/>
    <property type="project" value="InterPro"/>
</dbReference>
<dbReference type="Gene3D" id="3.30.1360.10">
    <property type="entry name" value="RNA polymerase, RBP11-like subunit"/>
    <property type="match status" value="1"/>
</dbReference>
<dbReference type="GO" id="GO:0046983">
    <property type="term" value="F:protein dimerization activity"/>
    <property type="evidence" value="ECO:0007669"/>
    <property type="project" value="InterPro"/>
</dbReference>
<reference evidence="11" key="1">
    <citation type="submission" date="2016-05" db="EMBL/GenBank/DDBJ databases">
        <authorList>
            <person name="Lavstsen T."/>
            <person name="Jespersen J.S."/>
        </authorList>
    </citation>
    <scope>NUCLEOTIDE SEQUENCE</scope>
</reference>
<dbReference type="InterPro" id="IPR036643">
    <property type="entry name" value="RNApol_insert_sf"/>
</dbReference>
<dbReference type="Pfam" id="PF03118">
    <property type="entry name" value="RNA_pol_A_CTD"/>
    <property type="match status" value="1"/>
</dbReference>
<evidence type="ECO:0000256" key="2">
    <source>
        <dbReference type="ARBA" id="ARBA00007123"/>
    </source>
</evidence>
<dbReference type="InterPro" id="IPR011260">
    <property type="entry name" value="RNAP_asu_C"/>
</dbReference>
<dbReference type="SUPFAM" id="SSF56553">
    <property type="entry name" value="Insert subdomain of RNA polymerase alpha subunit"/>
    <property type="match status" value="2"/>
</dbReference>
<dbReference type="GO" id="GO:0005737">
    <property type="term" value="C:cytoplasm"/>
    <property type="evidence" value="ECO:0007669"/>
    <property type="project" value="UniProtKB-ARBA"/>
</dbReference>
<evidence type="ECO:0000256" key="8">
    <source>
        <dbReference type="ARBA" id="ARBA00031776"/>
    </source>
</evidence>
<evidence type="ECO:0000259" key="10">
    <source>
        <dbReference type="SMART" id="SM00662"/>
    </source>
</evidence>
<comment type="catalytic activity">
    <reaction evidence="9">
        <text>RNA(n) + a ribonucleoside 5'-triphosphate = RNA(n+1) + diphosphate</text>
        <dbReference type="Rhea" id="RHEA:21248"/>
        <dbReference type="Rhea" id="RHEA-COMP:14527"/>
        <dbReference type="Rhea" id="RHEA-COMP:17342"/>
        <dbReference type="ChEBI" id="CHEBI:33019"/>
        <dbReference type="ChEBI" id="CHEBI:61557"/>
        <dbReference type="ChEBI" id="CHEBI:140395"/>
        <dbReference type="EC" id="2.7.7.6"/>
    </reaction>
</comment>
<evidence type="ECO:0000256" key="7">
    <source>
        <dbReference type="ARBA" id="ARBA00023163"/>
    </source>
</evidence>
<keyword evidence="11" id="KW-0150">Chloroplast</keyword>
<gene>
    <name evidence="11" type="primary">rpoA</name>
</gene>
<dbReference type="Pfam" id="PF01193">
    <property type="entry name" value="RNA_pol_L"/>
    <property type="match status" value="1"/>
</dbReference>
<dbReference type="GO" id="GO:0000428">
    <property type="term" value="C:DNA-directed RNA polymerase complex"/>
    <property type="evidence" value="ECO:0007669"/>
    <property type="project" value="UniProtKB-KW"/>
</dbReference>
<dbReference type="GO" id="GO:0003677">
    <property type="term" value="F:DNA binding"/>
    <property type="evidence" value="ECO:0007669"/>
    <property type="project" value="InterPro"/>
</dbReference>
<keyword evidence="11" id="KW-0934">Plastid</keyword>
<evidence type="ECO:0000256" key="6">
    <source>
        <dbReference type="ARBA" id="ARBA00022695"/>
    </source>
</evidence>
<dbReference type="EMBL" id="KX232643">
    <property type="protein sequence ID" value="ANQ46418.1"/>
    <property type="molecule type" value="Genomic_DNA"/>
</dbReference>
<evidence type="ECO:0000256" key="1">
    <source>
        <dbReference type="ARBA" id="ARBA00004026"/>
    </source>
</evidence>
<dbReference type="InterPro" id="IPR011262">
    <property type="entry name" value="DNA-dir_RNA_pol_insert"/>
</dbReference>
<evidence type="ECO:0000256" key="9">
    <source>
        <dbReference type="ARBA" id="ARBA00048552"/>
    </source>
</evidence>
<comment type="similarity">
    <text evidence="2">Belongs to the RNA polymerase alpha chain family.</text>
</comment>
<name>A0A1B1FKB8_9CHLO</name>
<protein>
    <recommendedName>
        <fullName evidence="3">DNA-directed RNA polymerase</fullName>
        <ecNumber evidence="3">2.7.7.6</ecNumber>
    </recommendedName>
    <alternativeName>
        <fullName evidence="8">Plastid-encoded RNA polymerase subunit alpha</fullName>
    </alternativeName>
</protein>
<evidence type="ECO:0000256" key="5">
    <source>
        <dbReference type="ARBA" id="ARBA00022679"/>
    </source>
</evidence>
<organism evidence="11">
    <name type="scientific">Tetrabaena socialis</name>
    <dbReference type="NCBI Taxonomy" id="47790"/>
    <lineage>
        <taxon>Eukaryota</taxon>
        <taxon>Viridiplantae</taxon>
        <taxon>Chlorophyta</taxon>
        <taxon>core chlorophytes</taxon>
        <taxon>Chlorophyceae</taxon>
        <taxon>CS clade</taxon>
        <taxon>Chlamydomonadales</taxon>
        <taxon>Tetrabaenaceae</taxon>
        <taxon>Tetrabaena</taxon>
    </lineage>
</organism>
<dbReference type="Pfam" id="PF01000">
    <property type="entry name" value="RNA_pol_A_bac"/>
    <property type="match status" value="1"/>
</dbReference>
<dbReference type="Gene3D" id="1.10.150.20">
    <property type="entry name" value="5' to 3' exonuclease, C-terminal subdomain"/>
    <property type="match status" value="1"/>
</dbReference>
<keyword evidence="4" id="KW-0240">DNA-directed RNA polymerase</keyword>